<reference evidence="2 3" key="1">
    <citation type="journal article" date="2015" name="J. Biotechnol.">
        <title>Complete genome sequence of Paenibacillus beijingensis 7188(T) (=DSM 24997(T)), a novel rhizobacterium from jujube garden soil.</title>
        <authorList>
            <person name="Kwak Y."/>
            <person name="Shin J.H."/>
        </authorList>
    </citation>
    <scope>NUCLEOTIDE SEQUENCE [LARGE SCALE GENOMIC DNA]</scope>
    <source>
        <strain evidence="2 3">DSM 24997</strain>
    </source>
</reference>
<name>A0A0D5NK73_9BACL</name>
<accession>A0A0D5NK73</accession>
<dbReference type="InterPro" id="IPR050490">
    <property type="entry name" value="Bact_solute-bd_prot1"/>
</dbReference>
<dbReference type="OrthoDB" id="9787283at2"/>
<dbReference type="PROSITE" id="PS51257">
    <property type="entry name" value="PROKAR_LIPOPROTEIN"/>
    <property type="match status" value="1"/>
</dbReference>
<dbReference type="STRING" id="1126833.VN24_15025"/>
<protein>
    <submittedName>
        <fullName evidence="2">ABC transporter substrate-binding protein</fullName>
    </submittedName>
</protein>
<evidence type="ECO:0000256" key="1">
    <source>
        <dbReference type="SAM" id="MobiDB-lite"/>
    </source>
</evidence>
<dbReference type="KEGG" id="pbj:VN24_15025"/>
<feature type="compositionally biased region" description="Polar residues" evidence="1">
    <location>
        <begin position="26"/>
        <end position="57"/>
    </location>
</feature>
<dbReference type="PATRIC" id="fig|1126833.4.peg.3291"/>
<organism evidence="2 3">
    <name type="scientific">Paenibacillus beijingensis</name>
    <dbReference type="NCBI Taxonomy" id="1126833"/>
    <lineage>
        <taxon>Bacteria</taxon>
        <taxon>Bacillati</taxon>
        <taxon>Bacillota</taxon>
        <taxon>Bacilli</taxon>
        <taxon>Bacillales</taxon>
        <taxon>Paenibacillaceae</taxon>
        <taxon>Paenibacillus</taxon>
    </lineage>
</organism>
<dbReference type="EMBL" id="CP011058">
    <property type="protein sequence ID" value="AJY75631.1"/>
    <property type="molecule type" value="Genomic_DNA"/>
</dbReference>
<keyword evidence="3" id="KW-1185">Reference proteome</keyword>
<dbReference type="SUPFAM" id="SSF53850">
    <property type="entry name" value="Periplasmic binding protein-like II"/>
    <property type="match status" value="1"/>
</dbReference>
<dbReference type="HOGENOM" id="CLU_021021_2_0_9"/>
<dbReference type="Pfam" id="PF13416">
    <property type="entry name" value="SBP_bac_8"/>
    <property type="match status" value="1"/>
</dbReference>
<gene>
    <name evidence="2" type="ORF">VN24_15025</name>
</gene>
<sequence>MKRTKWTPLLLTTVLAAGLLQGCSQNNPEPGTSAANAGSKNAGTNSAAAKPENNLNKTGMPIVKEPIELTFFTGKAPTNSNDFENTLVWKEYAKQTNINVRFQLVPFDSLTEKRNLALANGDYPDAFYSARVPAPDLLKYGQQGVFLKINDLIDEYAPNLKALLDKYPDLRKAITMPDGNIYSIPSFYSPEFLPMLIGTPLWVKKDWLDKLHMPEPTTTEQLYNYLKAVKNTDLNGNGQQDEIPYSGTSISPLIEQLMGAWGVGNRGLGHKFVDTDPASNELRFYRLDPKFKEVLEYVSKLYQEGLIDPETFTQKSDAFLAKAGKQTVGATINPSPVTQFNGENYIGLGALRGPHGDQMYSHIKVPMVWPGAFVITDKNKNPEATLRWIDSFYGDEGATFYFMGQKGVTYDEKPDGTLEYKDEIRNNPDGLTLDQALIKYVTWIGGSYPAYAQQKYFKGSESLPESVEAGKKAEPYWLKELWYYFNFTEDETEFMQSTGKDIETYIKEAEAKFITGDVPFSEWDSYVSKVQSLGVEQYMNVYKTAYERYKNT</sequence>
<evidence type="ECO:0000313" key="3">
    <source>
        <dbReference type="Proteomes" id="UP000032633"/>
    </source>
</evidence>
<dbReference type="PANTHER" id="PTHR43649:SF12">
    <property type="entry name" value="DIACETYLCHITOBIOSE BINDING PROTEIN DASA"/>
    <property type="match status" value="1"/>
</dbReference>
<dbReference type="Proteomes" id="UP000032633">
    <property type="component" value="Chromosome"/>
</dbReference>
<dbReference type="Gene3D" id="3.40.190.10">
    <property type="entry name" value="Periplasmic binding protein-like II"/>
    <property type="match status" value="2"/>
</dbReference>
<proteinExistence type="predicted"/>
<evidence type="ECO:0000313" key="2">
    <source>
        <dbReference type="EMBL" id="AJY75631.1"/>
    </source>
</evidence>
<dbReference type="AlphaFoldDB" id="A0A0D5NK73"/>
<reference evidence="3" key="2">
    <citation type="submission" date="2015-03" db="EMBL/GenBank/DDBJ databases">
        <title>Genome sequence of Paenibacillus beijingensis strain DSM 24997T.</title>
        <authorList>
            <person name="Kwak Y."/>
            <person name="Shin J.-H."/>
        </authorList>
    </citation>
    <scope>NUCLEOTIDE SEQUENCE [LARGE SCALE GENOMIC DNA]</scope>
    <source>
        <strain evidence="3">DSM 24997</strain>
    </source>
</reference>
<feature type="region of interest" description="Disordered" evidence="1">
    <location>
        <begin position="26"/>
        <end position="59"/>
    </location>
</feature>
<dbReference type="InterPro" id="IPR006059">
    <property type="entry name" value="SBP"/>
</dbReference>
<dbReference type="PANTHER" id="PTHR43649">
    <property type="entry name" value="ARABINOSE-BINDING PROTEIN-RELATED"/>
    <property type="match status" value="1"/>
</dbReference>
<dbReference type="RefSeq" id="WP_045671059.1">
    <property type="nucleotide sequence ID" value="NZ_CP011058.1"/>
</dbReference>